<name>A0A6C0J330_9ZZZZ</name>
<reference evidence="2" key="1">
    <citation type="journal article" date="2020" name="Nature">
        <title>Giant virus diversity and host interactions through global metagenomics.</title>
        <authorList>
            <person name="Schulz F."/>
            <person name="Roux S."/>
            <person name="Paez-Espino D."/>
            <person name="Jungbluth S."/>
            <person name="Walsh D.A."/>
            <person name="Denef V.J."/>
            <person name="McMahon K.D."/>
            <person name="Konstantinidis K.T."/>
            <person name="Eloe-Fadrosh E.A."/>
            <person name="Kyrpides N.C."/>
            <person name="Woyke T."/>
        </authorList>
    </citation>
    <scope>NUCLEOTIDE SEQUENCE</scope>
    <source>
        <strain evidence="2">GVMAG-M-3300025727-45</strain>
    </source>
</reference>
<organism evidence="2">
    <name type="scientific">viral metagenome</name>
    <dbReference type="NCBI Taxonomy" id="1070528"/>
    <lineage>
        <taxon>unclassified sequences</taxon>
        <taxon>metagenomes</taxon>
        <taxon>organismal metagenomes</taxon>
    </lineage>
</organism>
<feature type="region of interest" description="Disordered" evidence="1">
    <location>
        <begin position="220"/>
        <end position="286"/>
    </location>
</feature>
<dbReference type="EMBL" id="MN740314">
    <property type="protein sequence ID" value="QHT99742.1"/>
    <property type="molecule type" value="Genomic_DNA"/>
</dbReference>
<feature type="compositionally biased region" description="Low complexity" evidence="1">
    <location>
        <begin position="237"/>
        <end position="262"/>
    </location>
</feature>
<evidence type="ECO:0000256" key="1">
    <source>
        <dbReference type="SAM" id="MobiDB-lite"/>
    </source>
</evidence>
<protein>
    <submittedName>
        <fullName evidence="2">Uncharacterized protein</fullName>
    </submittedName>
</protein>
<accession>A0A6C0J330</accession>
<feature type="compositionally biased region" description="Polar residues" evidence="1">
    <location>
        <begin position="222"/>
        <end position="236"/>
    </location>
</feature>
<sequence length="286" mass="32645">MDELEGKNILFYSENDEISKNILKELEGSTLLNDQFYKFSVNNPRIRIPDMIKNLNVIPVIAVSGFDKLIKGPDALEWVKANTLNSSSQNGGYQYVDIERNSELSTTFSGLGDTFKKSSASQSHNSEYNKGTEYASDIYYAPVSETSHIDTYDENGPANSKQKEINRMFKSFKNSRQSEINSIRNEKEEQGNQFMQQSDNRQFQNVYSNRSMPQLDFKHAQPTHSRQYNPQQSFNHPNEQLYNNNNQLRQGLNGPLGPLGPLSRDQQNFPSFTPFNSTSNGSYASW</sequence>
<feature type="compositionally biased region" description="Polar residues" evidence="1">
    <location>
        <begin position="264"/>
        <end position="286"/>
    </location>
</feature>
<proteinExistence type="predicted"/>
<evidence type="ECO:0000313" key="2">
    <source>
        <dbReference type="EMBL" id="QHT99742.1"/>
    </source>
</evidence>
<dbReference type="AlphaFoldDB" id="A0A6C0J330"/>